<keyword evidence="7 13" id="KW-0851">Voltage-gated channel</keyword>
<accession>A0A371IBG1</accession>
<evidence type="ECO:0000256" key="4">
    <source>
        <dbReference type="ARBA" id="ARBA00022538"/>
    </source>
</evidence>
<feature type="transmembrane region" description="Helical" evidence="13">
    <location>
        <begin position="92"/>
        <end position="119"/>
    </location>
</feature>
<feature type="transmembrane region" description="Helical" evidence="13">
    <location>
        <begin position="260"/>
        <end position="282"/>
    </location>
</feature>
<dbReference type="OrthoDB" id="426293at2759"/>
<evidence type="ECO:0000256" key="5">
    <source>
        <dbReference type="ARBA" id="ARBA00022692"/>
    </source>
</evidence>
<name>A0A371IBG1_MUCPR</name>
<dbReference type="Gene3D" id="2.60.120.10">
    <property type="entry name" value="Jelly Rolls"/>
    <property type="match status" value="1"/>
</dbReference>
<keyword evidence="4 13" id="KW-0633">Potassium transport</keyword>
<feature type="transmembrane region" description="Helical" evidence="13">
    <location>
        <begin position="294"/>
        <end position="311"/>
    </location>
</feature>
<dbReference type="PROSITE" id="PS50042">
    <property type="entry name" value="CNMP_BINDING_3"/>
    <property type="match status" value="1"/>
</dbReference>
<dbReference type="Pfam" id="PF11834">
    <property type="entry name" value="KHA"/>
    <property type="match status" value="1"/>
</dbReference>
<comment type="function">
    <text evidence="13">Potassium channel.</text>
</comment>
<comment type="caution">
    <text evidence="13">Lacks conserved residue(s) required for the propagation of feature annotation.</text>
</comment>
<dbReference type="PRINTS" id="PR01463">
    <property type="entry name" value="EAGCHANLFMLY"/>
</dbReference>
<feature type="transmembrane region" description="Helical" evidence="13">
    <location>
        <begin position="55"/>
        <end position="72"/>
    </location>
</feature>
<proteinExistence type="inferred from homology"/>
<keyword evidence="10 13" id="KW-0406">Ion transport</keyword>
<evidence type="ECO:0000259" key="15">
    <source>
        <dbReference type="PROSITE" id="PS51490"/>
    </source>
</evidence>
<dbReference type="SUPFAM" id="SSF51206">
    <property type="entry name" value="cAMP-binding domain-like"/>
    <property type="match status" value="1"/>
</dbReference>
<dbReference type="Pfam" id="PF00027">
    <property type="entry name" value="cNMP_binding"/>
    <property type="match status" value="1"/>
</dbReference>
<sequence>MSMASLVRRRSRGEIRNLASVSSGLFPAFGTIFDDEGYSKSNLRKYVIAPYDRRYKLWQTFLVALVVYSAWASPFELAFRELLVGSLLPLDLIVNAFFAVDIMLTFFVAYLDTSTYLLVDDHKKIALRYVKKLHFTMDLASSLPLEQIHQILTGKPNKSEVFGFLIMLRLWRLRRVSELFARNGFYDQVFLFVTETGNCLISRLEKDIRINYSATRFCKLICVTLFAVHFAGCMYFWLAVQHKTPKHTWIGNKTEDFKDLSIGLGYTYSMYWSIATLTTVGYGDFYAVNLTEKLFSILYMLFNIGLTAYIIGNMTNLLVHSSVRTLVVVNFMRISMVISPLALHLITPAYQPNTRLPEGLKEQMLAHIQLKFKTAELQQEVLQDLPKTIRSSIAQHLFQNTVENAYLFKGVSHDFITQLVSEMKAEYYPSKVDIILQNEMPTYFYILVSGSLDLLTCKNGSEQFLFKLESGGMAGEIGVMFNIPQPFTVRSRGLSQVIQMNHHHFKQMVQPFSDDGKAIINNFMQYLKGLKGKMLEEMACVTELLGNLPDEHLTQNEGTHDEVSRYQEDPYKEGSTGNSIPLSSIPDPIRVKIHGHHPTENKTGKETTQKLILLPNSVEELFGVAEKKFGKRGSKILMADGSEVEELSAIRENDELYIL</sequence>
<comment type="domain">
    <text evidence="13">The segment S4 is probably the voltage-sensor and is characterized by a series of positively charged amino acids. The pore-forming region H5 is enclosed by the transmembrane segments S5 and S6 in the Shaker-type (1P/6TM) and contains the GYGD signature motif which seems to be involved in potassium selectivity.</text>
</comment>
<dbReference type="FunFam" id="2.60.120.10:FF:000074">
    <property type="entry name" value="Potassium channel KAT2"/>
    <property type="match status" value="1"/>
</dbReference>
<dbReference type="InterPro" id="IPR045319">
    <property type="entry name" value="KAT/AKT"/>
</dbReference>
<keyword evidence="8 13" id="KW-0630">Potassium</keyword>
<dbReference type="InterPro" id="IPR018490">
    <property type="entry name" value="cNMP-bd_dom_sf"/>
</dbReference>
<dbReference type="CDD" id="cd00038">
    <property type="entry name" value="CAP_ED"/>
    <property type="match status" value="1"/>
</dbReference>
<evidence type="ECO:0000256" key="12">
    <source>
        <dbReference type="ARBA" id="ARBA00023303"/>
    </source>
</evidence>
<keyword evidence="11 13" id="KW-0472">Membrane</keyword>
<dbReference type="EMBL" id="QJKJ01000479">
    <property type="protein sequence ID" value="RDY12376.1"/>
    <property type="molecule type" value="Genomic_DNA"/>
</dbReference>
<dbReference type="STRING" id="157652.A0A371IBG1"/>
<comment type="domain">
    <text evidence="13">The KHA domain (rich in hydrophobic and acidic residues) present in the C-terminal part is likely to be important for tetramerization.</text>
</comment>
<feature type="domain" description="Cyclic nucleotide-binding" evidence="14">
    <location>
        <begin position="407"/>
        <end position="526"/>
    </location>
</feature>
<keyword evidence="9 13" id="KW-1133">Transmembrane helix</keyword>
<dbReference type="SUPFAM" id="SSF81324">
    <property type="entry name" value="Voltage-gated potassium channels"/>
    <property type="match status" value="1"/>
</dbReference>
<keyword evidence="17" id="KW-1185">Reference proteome</keyword>
<evidence type="ECO:0000256" key="10">
    <source>
        <dbReference type="ARBA" id="ARBA00023065"/>
    </source>
</evidence>
<evidence type="ECO:0000256" key="11">
    <source>
        <dbReference type="ARBA" id="ARBA00023136"/>
    </source>
</evidence>
<evidence type="ECO:0000256" key="3">
    <source>
        <dbReference type="ARBA" id="ARBA00022448"/>
    </source>
</evidence>
<feature type="non-terminal residue" evidence="16">
    <location>
        <position position="1"/>
    </location>
</feature>
<evidence type="ECO:0000313" key="16">
    <source>
        <dbReference type="EMBL" id="RDY12376.1"/>
    </source>
</evidence>
<evidence type="ECO:0000259" key="14">
    <source>
        <dbReference type="PROSITE" id="PS50042"/>
    </source>
</evidence>
<protein>
    <recommendedName>
        <fullName evidence="13">Potassium channel</fullName>
    </recommendedName>
</protein>
<dbReference type="InterPro" id="IPR000595">
    <property type="entry name" value="cNMP-bd_dom"/>
</dbReference>
<evidence type="ECO:0000313" key="17">
    <source>
        <dbReference type="Proteomes" id="UP000257109"/>
    </source>
</evidence>
<evidence type="ECO:0000256" key="8">
    <source>
        <dbReference type="ARBA" id="ARBA00022958"/>
    </source>
</evidence>
<dbReference type="PANTHER" id="PTHR45743">
    <property type="entry name" value="POTASSIUM CHANNEL AKT1"/>
    <property type="match status" value="1"/>
</dbReference>
<evidence type="ECO:0000256" key="1">
    <source>
        <dbReference type="ARBA" id="ARBA00004141"/>
    </source>
</evidence>
<dbReference type="PROSITE" id="PS51490">
    <property type="entry name" value="KHA"/>
    <property type="match status" value="1"/>
</dbReference>
<evidence type="ECO:0000256" key="13">
    <source>
        <dbReference type="RuleBase" id="RU369015"/>
    </source>
</evidence>
<reference evidence="16" key="1">
    <citation type="submission" date="2018-05" db="EMBL/GenBank/DDBJ databases">
        <title>Draft genome of Mucuna pruriens seed.</title>
        <authorList>
            <person name="Nnadi N.E."/>
            <person name="Vos R."/>
            <person name="Hasami M.H."/>
            <person name="Devisetty U.K."/>
            <person name="Aguiy J.C."/>
        </authorList>
    </citation>
    <scope>NUCLEOTIDE SEQUENCE [LARGE SCALE GENOMIC DNA]</scope>
    <source>
        <strain evidence="16">JCA_2017</strain>
    </source>
</reference>
<comment type="caution">
    <text evidence="16">The sequence shown here is derived from an EMBL/GenBank/DDBJ whole genome shotgun (WGS) entry which is preliminary data.</text>
</comment>
<evidence type="ECO:0000256" key="9">
    <source>
        <dbReference type="ARBA" id="ARBA00022989"/>
    </source>
</evidence>
<dbReference type="GO" id="GO:0034702">
    <property type="term" value="C:monoatomic ion channel complex"/>
    <property type="evidence" value="ECO:0007669"/>
    <property type="project" value="UniProtKB-KW"/>
</dbReference>
<comment type="similarity">
    <text evidence="2 13">Belongs to the potassium channel family. Plant (TC 1.A.1.4) subfamily.</text>
</comment>
<dbReference type="Pfam" id="PF00520">
    <property type="entry name" value="Ion_trans"/>
    <property type="match status" value="1"/>
</dbReference>
<comment type="subcellular location">
    <subcellularLocation>
        <location evidence="1 13">Membrane</location>
        <topology evidence="1 13">Multi-pass membrane protein</topology>
    </subcellularLocation>
</comment>
<dbReference type="InterPro" id="IPR005821">
    <property type="entry name" value="Ion_trans_dom"/>
</dbReference>
<keyword evidence="6 13" id="KW-0631">Potassium channel</keyword>
<comment type="subunit">
    <text evidence="13">The potassium channel is composed of a homo- or heterotetrameric complex of pore-forming subunits.</text>
</comment>
<evidence type="ECO:0000256" key="7">
    <source>
        <dbReference type="ARBA" id="ARBA00022882"/>
    </source>
</evidence>
<dbReference type="InterPro" id="IPR021789">
    <property type="entry name" value="KHA_dom"/>
</dbReference>
<keyword evidence="3 13" id="KW-0813">Transport</keyword>
<feature type="transmembrane region" description="Helical" evidence="13">
    <location>
        <begin position="217"/>
        <end position="240"/>
    </location>
</feature>
<feature type="domain" description="KHA" evidence="15">
    <location>
        <begin position="590"/>
        <end position="659"/>
    </location>
</feature>
<keyword evidence="5 13" id="KW-0812">Transmembrane</keyword>
<dbReference type="Proteomes" id="UP000257109">
    <property type="component" value="Unassembled WGS sequence"/>
</dbReference>
<evidence type="ECO:0000256" key="6">
    <source>
        <dbReference type="ARBA" id="ARBA00022826"/>
    </source>
</evidence>
<dbReference type="InterPro" id="IPR003938">
    <property type="entry name" value="K_chnl_volt-dep_EAG/ELK/ERG"/>
</dbReference>
<dbReference type="SMART" id="SM00100">
    <property type="entry name" value="cNMP"/>
    <property type="match status" value="1"/>
</dbReference>
<dbReference type="AlphaFoldDB" id="A0A371IBG1"/>
<dbReference type="Gene3D" id="1.10.287.70">
    <property type="match status" value="1"/>
</dbReference>
<keyword evidence="12 13" id="KW-0407">Ion channel</keyword>
<dbReference type="InterPro" id="IPR014710">
    <property type="entry name" value="RmlC-like_jellyroll"/>
</dbReference>
<dbReference type="PANTHER" id="PTHR45743:SF27">
    <property type="entry name" value="POTASSIUM CHANNEL KAT3"/>
    <property type="match status" value="1"/>
</dbReference>
<gene>
    <name evidence="16" type="primary">KAT3</name>
    <name evidence="16" type="ORF">CR513_02849</name>
</gene>
<organism evidence="16 17">
    <name type="scientific">Mucuna pruriens</name>
    <name type="common">Velvet bean</name>
    <name type="synonym">Dolichos pruriens</name>
    <dbReference type="NCBI Taxonomy" id="157652"/>
    <lineage>
        <taxon>Eukaryota</taxon>
        <taxon>Viridiplantae</taxon>
        <taxon>Streptophyta</taxon>
        <taxon>Embryophyta</taxon>
        <taxon>Tracheophyta</taxon>
        <taxon>Spermatophyta</taxon>
        <taxon>Magnoliopsida</taxon>
        <taxon>eudicotyledons</taxon>
        <taxon>Gunneridae</taxon>
        <taxon>Pentapetalae</taxon>
        <taxon>rosids</taxon>
        <taxon>fabids</taxon>
        <taxon>Fabales</taxon>
        <taxon>Fabaceae</taxon>
        <taxon>Papilionoideae</taxon>
        <taxon>50 kb inversion clade</taxon>
        <taxon>NPAAA clade</taxon>
        <taxon>indigoferoid/millettioid clade</taxon>
        <taxon>Phaseoleae</taxon>
        <taxon>Mucuna</taxon>
    </lineage>
</organism>
<dbReference type="GO" id="GO:0005249">
    <property type="term" value="F:voltage-gated potassium channel activity"/>
    <property type="evidence" value="ECO:0007669"/>
    <property type="project" value="UniProtKB-UniRule"/>
</dbReference>
<evidence type="ECO:0000256" key="2">
    <source>
        <dbReference type="ARBA" id="ARBA00007929"/>
    </source>
</evidence>